<name>A0A6G1LFY3_9PEZI</name>
<accession>A0A6G1LFY3</accession>
<dbReference type="AlphaFoldDB" id="A0A6G1LFY3"/>
<keyword evidence="3" id="KW-1185">Reference proteome</keyword>
<evidence type="ECO:0000313" key="2">
    <source>
        <dbReference type="EMBL" id="KAF2771530.1"/>
    </source>
</evidence>
<gene>
    <name evidence="2" type="ORF">EJ03DRAFT_325566</name>
</gene>
<feature type="region of interest" description="Disordered" evidence="1">
    <location>
        <begin position="356"/>
        <end position="407"/>
    </location>
</feature>
<reference evidence="2" key="1">
    <citation type="journal article" date="2020" name="Stud. Mycol.">
        <title>101 Dothideomycetes genomes: a test case for predicting lifestyles and emergence of pathogens.</title>
        <authorList>
            <person name="Haridas S."/>
            <person name="Albert R."/>
            <person name="Binder M."/>
            <person name="Bloem J."/>
            <person name="Labutti K."/>
            <person name="Salamov A."/>
            <person name="Andreopoulos B."/>
            <person name="Baker S."/>
            <person name="Barry K."/>
            <person name="Bills G."/>
            <person name="Bluhm B."/>
            <person name="Cannon C."/>
            <person name="Castanera R."/>
            <person name="Culley D."/>
            <person name="Daum C."/>
            <person name="Ezra D."/>
            <person name="Gonzalez J."/>
            <person name="Henrissat B."/>
            <person name="Kuo A."/>
            <person name="Liang C."/>
            <person name="Lipzen A."/>
            <person name="Lutzoni F."/>
            <person name="Magnuson J."/>
            <person name="Mondo S."/>
            <person name="Nolan M."/>
            <person name="Ohm R."/>
            <person name="Pangilinan J."/>
            <person name="Park H.-J."/>
            <person name="Ramirez L."/>
            <person name="Alfaro M."/>
            <person name="Sun H."/>
            <person name="Tritt A."/>
            <person name="Yoshinaga Y."/>
            <person name="Zwiers L.-H."/>
            <person name="Turgeon B."/>
            <person name="Goodwin S."/>
            <person name="Spatafora J."/>
            <person name="Crous P."/>
            <person name="Grigoriev I."/>
        </authorList>
    </citation>
    <scope>NUCLEOTIDE SEQUENCE</scope>
    <source>
        <strain evidence="2">CBS 116005</strain>
    </source>
</reference>
<feature type="compositionally biased region" description="Basic and acidic residues" evidence="1">
    <location>
        <begin position="377"/>
        <end position="403"/>
    </location>
</feature>
<dbReference type="Proteomes" id="UP000799436">
    <property type="component" value="Unassembled WGS sequence"/>
</dbReference>
<feature type="region of interest" description="Disordered" evidence="1">
    <location>
        <begin position="22"/>
        <end position="77"/>
    </location>
</feature>
<evidence type="ECO:0000313" key="3">
    <source>
        <dbReference type="Proteomes" id="UP000799436"/>
    </source>
</evidence>
<sequence length="470" mass="52827">MLRLSPRRALSTYWLGGARVGNGLQNRWASNGDGRGRRSERVKSAPRNPADGDTAKATRDGATQGDNVGAAEKKQPSLIEQLFPEEAKRYQEARRAAQRDVPRLPLDDLRPKSEGQSVRKIDPFESYGVGASLEARRRFLEMKRQSRDSREVTVLVMRNASRNLTDDDFRRLIPQSSHMEGWTLDRADIIKVVPGRKMATLEQENYYYLLFSSQLAAFTYQGHVARMFRTVATQTPSSVTSPIPPPAGYMIDGMDAHAVLEKFSLLPPSQRLELRQLRSPLTPAMASLVRHQGYAALIDRSDKSPFECRLTFDGPQLSASLIRYIILKTGQSIGVTWSGGGTLAPKITRWDPIARLASNQPSPTDPGSARALQWQRKQAEAEQQGRDAVAEMARRTQRKRDAQLEGAGTPRAENKLVYILGFETAGAAQRFMAFWHRREMVAKDDERRRKAQYEHDDEDAPAVANVEILW</sequence>
<dbReference type="OrthoDB" id="5332316at2759"/>
<feature type="region of interest" description="Disordered" evidence="1">
    <location>
        <begin position="90"/>
        <end position="117"/>
    </location>
</feature>
<dbReference type="EMBL" id="ML995819">
    <property type="protein sequence ID" value="KAF2771530.1"/>
    <property type="molecule type" value="Genomic_DNA"/>
</dbReference>
<feature type="compositionally biased region" description="Basic and acidic residues" evidence="1">
    <location>
        <begin position="34"/>
        <end position="43"/>
    </location>
</feature>
<protein>
    <submittedName>
        <fullName evidence="2">Uncharacterized protein</fullName>
    </submittedName>
</protein>
<organism evidence="2 3">
    <name type="scientific">Teratosphaeria nubilosa</name>
    <dbReference type="NCBI Taxonomy" id="161662"/>
    <lineage>
        <taxon>Eukaryota</taxon>
        <taxon>Fungi</taxon>
        <taxon>Dikarya</taxon>
        <taxon>Ascomycota</taxon>
        <taxon>Pezizomycotina</taxon>
        <taxon>Dothideomycetes</taxon>
        <taxon>Dothideomycetidae</taxon>
        <taxon>Mycosphaerellales</taxon>
        <taxon>Teratosphaeriaceae</taxon>
        <taxon>Teratosphaeria</taxon>
    </lineage>
</organism>
<proteinExistence type="predicted"/>
<evidence type="ECO:0000256" key="1">
    <source>
        <dbReference type="SAM" id="MobiDB-lite"/>
    </source>
</evidence>